<dbReference type="Pfam" id="PF08335">
    <property type="entry name" value="GlnD_UR_UTase"/>
    <property type="match status" value="2"/>
</dbReference>
<dbReference type="EC" id="2.7.7.42" evidence="7"/>
<evidence type="ECO:0000256" key="5">
    <source>
        <dbReference type="ARBA" id="ARBA00022842"/>
    </source>
</evidence>
<dbReference type="PANTHER" id="PTHR30621:SF0">
    <property type="entry name" value="BIFUNCTIONAL GLUTAMINE SYNTHETASE ADENYLYLTRANSFERASE_ADENYLYL-REMOVING ENZYME"/>
    <property type="match status" value="1"/>
</dbReference>
<dbReference type="Proteomes" id="UP001596074">
    <property type="component" value="Unassembled WGS sequence"/>
</dbReference>
<evidence type="ECO:0000259" key="9">
    <source>
        <dbReference type="Pfam" id="PF03710"/>
    </source>
</evidence>
<comment type="similarity">
    <text evidence="7">Belongs to the GlnE family.</text>
</comment>
<comment type="catalytic activity">
    <reaction evidence="7">
        <text>[glutamine synthetase]-O(4)-(5'-adenylyl)-L-tyrosine + phosphate = [glutamine synthetase]-L-tyrosine + ADP</text>
        <dbReference type="Rhea" id="RHEA:43716"/>
        <dbReference type="Rhea" id="RHEA-COMP:10660"/>
        <dbReference type="Rhea" id="RHEA-COMP:10661"/>
        <dbReference type="ChEBI" id="CHEBI:43474"/>
        <dbReference type="ChEBI" id="CHEBI:46858"/>
        <dbReference type="ChEBI" id="CHEBI:83624"/>
        <dbReference type="ChEBI" id="CHEBI:456216"/>
        <dbReference type="EC" id="2.7.7.89"/>
    </reaction>
</comment>
<keyword evidence="2 7" id="KW-0548">Nucleotidyltransferase</keyword>
<comment type="caution">
    <text evidence="11">The sequence shown here is derived from an EMBL/GenBank/DDBJ whole genome shotgun (WGS) entry which is preliminary data.</text>
</comment>
<proteinExistence type="inferred from homology"/>
<reference evidence="12" key="1">
    <citation type="journal article" date="2019" name="Int. J. Syst. Evol. Microbiol.">
        <title>The Global Catalogue of Microorganisms (GCM) 10K type strain sequencing project: providing services to taxonomists for standard genome sequencing and annotation.</title>
        <authorList>
            <consortium name="The Broad Institute Genomics Platform"/>
            <consortium name="The Broad Institute Genome Sequencing Center for Infectious Disease"/>
            <person name="Wu L."/>
            <person name="Ma J."/>
        </authorList>
    </citation>
    <scope>NUCLEOTIDE SEQUENCE [LARGE SCALE GENOMIC DNA]</scope>
    <source>
        <strain evidence="12">KCTC 42087</strain>
    </source>
</reference>
<dbReference type="InterPro" id="IPR013546">
    <property type="entry name" value="PII_UdlTrfase/GS_AdlTrfase"/>
</dbReference>
<keyword evidence="4 7" id="KW-0067">ATP-binding</keyword>
<keyword evidence="6 7" id="KW-0511">Multifunctional enzyme</keyword>
<dbReference type="SUPFAM" id="SSF81301">
    <property type="entry name" value="Nucleotidyltransferase"/>
    <property type="match status" value="2"/>
</dbReference>
<feature type="domain" description="PII-uridylyltransferase/Glutamine-synthetase adenylyltransferase" evidence="10">
    <location>
        <begin position="966"/>
        <end position="1089"/>
    </location>
</feature>
<keyword evidence="12" id="KW-1185">Reference proteome</keyword>
<comment type="function">
    <text evidence="7">Involved in the regulation of glutamine synthetase GlnA, a key enzyme in the process to assimilate ammonia. When cellular nitrogen levels are high, the C-terminal adenylyl transferase (AT) inactivates GlnA by covalent transfer of an adenylyl group from ATP to specific tyrosine residue of GlnA, thus reducing its activity. Conversely, when nitrogen levels are low, the N-terminal adenylyl removase (AR) activates GlnA by removing the adenylyl group by phosphorolysis, increasing its activity. The regulatory region of GlnE binds the signal transduction protein PII (GlnB) which indicates the nitrogen status of the cell.</text>
</comment>
<feature type="region of interest" description="Adenylyl removase" evidence="7">
    <location>
        <begin position="1"/>
        <end position="555"/>
    </location>
</feature>
<feature type="compositionally biased region" description="Low complexity" evidence="8">
    <location>
        <begin position="168"/>
        <end position="182"/>
    </location>
</feature>
<dbReference type="InterPro" id="IPR005190">
    <property type="entry name" value="GlnE_rpt_dom"/>
</dbReference>
<dbReference type="CDD" id="cd05401">
    <property type="entry name" value="NT_GlnE_GlnD_like"/>
    <property type="match status" value="2"/>
</dbReference>
<comment type="cofactor">
    <cofactor evidence="7">
        <name>Mg(2+)</name>
        <dbReference type="ChEBI" id="CHEBI:18420"/>
    </cofactor>
</comment>
<dbReference type="HAMAP" id="MF_00802">
    <property type="entry name" value="GlnE"/>
    <property type="match status" value="1"/>
</dbReference>
<keyword evidence="5 7" id="KW-0460">Magnesium</keyword>
<dbReference type="InterPro" id="IPR043519">
    <property type="entry name" value="NT_sf"/>
</dbReference>
<dbReference type="InterPro" id="IPR023057">
    <property type="entry name" value="GlnE"/>
</dbReference>
<dbReference type="GO" id="GO:0047388">
    <property type="term" value="F:[glutamine synthetase]-adenylyl-L-tyrosine phosphorylase activity"/>
    <property type="evidence" value="ECO:0007669"/>
    <property type="project" value="UniProtKB-EC"/>
</dbReference>
<evidence type="ECO:0000256" key="6">
    <source>
        <dbReference type="ARBA" id="ARBA00023268"/>
    </source>
</evidence>
<name>A0ABW1AFR3_9ACTN</name>
<dbReference type="EMBL" id="JBHSON010000111">
    <property type="protein sequence ID" value="MFC5753403.1"/>
    <property type="molecule type" value="Genomic_DNA"/>
</dbReference>
<feature type="domain" description="PII-uridylyltransferase/Glutamine-synthetase adenylyltransferase" evidence="10">
    <location>
        <begin position="410"/>
        <end position="551"/>
    </location>
</feature>
<organism evidence="11 12">
    <name type="scientific">Actinomadura rugatobispora</name>
    <dbReference type="NCBI Taxonomy" id="1994"/>
    <lineage>
        <taxon>Bacteria</taxon>
        <taxon>Bacillati</taxon>
        <taxon>Actinomycetota</taxon>
        <taxon>Actinomycetes</taxon>
        <taxon>Streptosporangiales</taxon>
        <taxon>Thermomonosporaceae</taxon>
        <taxon>Actinomadura</taxon>
    </lineage>
</organism>
<dbReference type="SUPFAM" id="SSF81593">
    <property type="entry name" value="Nucleotidyltransferase substrate binding subunit/domain"/>
    <property type="match status" value="2"/>
</dbReference>
<evidence type="ECO:0000256" key="8">
    <source>
        <dbReference type="SAM" id="MobiDB-lite"/>
    </source>
</evidence>
<sequence length="1094" mass="116801">MSEPWTPDRRPTLAGRLARLGFTDAGRAERALLEAGREGGAAPSDDLLDALGATADPDLALDGLVRLLAAADQAGQGEELRRALGKDGPVRERLPVVLGVSAALGDHLARHPGHWRALDGDGPIQVGVLAPAAGASATDAPAGDAPAADAASPDGLAQESGPGAVRQAAEGEGPSASGGPPPEALRAALLLAVGADPAASEPVARDATPDTLVALRAEYRRHLLALAGRDLTGVAGVGEVAAELADLAAAALEAGLAVARAEVPGHGACRLAVIGMGKCGGRELNYVSDVDVIFVAEARDGAAEDVALRAANRLASAMMRACSASTIEGSLWEVDAALRPEGKSGPLARTLASHRAYYERWAKTWEFQALLKARPVAGDAELGARYLDTITPLVWKAAAGVGFVEDIQAMRRRVEAHLNQRSAEAERQLKLGPGGLRDVEFAVQLLQLVHGRADEALHTPNTLEALTRLSEGGYVGRDDAAALTSAYRFLRRVEHLVQLHRLRRTHLVPDDPDDLRRLGRALGLRTEPIGEFTALWRRHAREVRRIHEKLFYRPLLRAVARLPGEGARLTPEAARTRLVALGYNDPAGALRHIEALTSGVSRRAAIQRTLLPVMLGWFADAPDPDAGLLGFRKVSDALGTTPWYLRLLRDEVTVAERMAWLLGSSQYATDLLLRAPEAVTMLGKSAELAPRSYDALRTEALAAVRRHAEGAGEGTPGGRGAPGGKGAPGAQGGKGAPGGKAMPAEDAVAVVRGLRRRELFRVAVADLLGLADVRAVGEALTDIATVTVEAGLRAAVSKVEAELRAPLPTRMAVVAMGRFGGHELGYGSDADVMFVHDPLPGADERDAGRAAHAVAEEMRRLLALPAPDPPLEIDPNLRPEGRQGPLVRTLASYAAYYARWSAPWESQALLRADPIIGDPELCERFRALIDPVRWPEDGIDDDAVRQIRRLKARMESERLPRGVDRRLHTKLGPGGLSDVEWVAQLLQLRHAHEFPALRTTRTLATLDAAASARLLAEDDARVLSEAWQLATRIRGTMMLVRGRASDLLPTDHHKERSAVTRVLGYPGTGDLLEDYRRHARRARAVVDRVFYGVT</sequence>
<dbReference type="Gene3D" id="1.20.120.330">
    <property type="entry name" value="Nucleotidyltransferases domain 2"/>
    <property type="match status" value="2"/>
</dbReference>
<dbReference type="EC" id="2.7.7.89" evidence="7"/>
<dbReference type="Gene3D" id="3.30.460.10">
    <property type="entry name" value="Beta Polymerase, domain 2"/>
    <property type="match status" value="2"/>
</dbReference>
<dbReference type="NCBIfam" id="NF010707">
    <property type="entry name" value="PRK14109.1"/>
    <property type="match status" value="1"/>
</dbReference>
<feature type="region of interest" description="Adenylyl transferase" evidence="7">
    <location>
        <begin position="563"/>
        <end position="1094"/>
    </location>
</feature>
<protein>
    <recommendedName>
        <fullName evidence="7">Bifunctional glutamine synthetase adenylyltransferase/adenylyl-removing enzyme</fullName>
    </recommendedName>
    <alternativeName>
        <fullName evidence="7">ATP:glutamine synthetase adenylyltransferase</fullName>
    </alternativeName>
    <alternativeName>
        <fullName evidence="7">ATase</fullName>
    </alternativeName>
    <domain>
        <recommendedName>
            <fullName evidence="7">Glutamine synthetase adenylyl-L-tyrosine phosphorylase</fullName>
            <ecNumber evidence="7">2.7.7.89</ecNumber>
        </recommendedName>
        <alternativeName>
            <fullName evidence="7">Adenylyl removase</fullName>
            <shortName evidence="7">AR</shortName>
            <shortName evidence="7">AT-N</shortName>
        </alternativeName>
    </domain>
    <domain>
        <recommendedName>
            <fullName evidence="7">Glutamine synthetase adenylyl transferase</fullName>
            <ecNumber evidence="7">2.7.7.42</ecNumber>
        </recommendedName>
        <alternativeName>
            <fullName evidence="7">Adenylyl transferase</fullName>
            <shortName evidence="7">AT</shortName>
            <shortName evidence="7">AT-C</shortName>
        </alternativeName>
    </domain>
</protein>
<feature type="region of interest" description="Disordered" evidence="8">
    <location>
        <begin position="135"/>
        <end position="182"/>
    </location>
</feature>
<evidence type="ECO:0000256" key="4">
    <source>
        <dbReference type="ARBA" id="ARBA00022840"/>
    </source>
</evidence>
<evidence type="ECO:0000313" key="11">
    <source>
        <dbReference type="EMBL" id="MFC5753403.1"/>
    </source>
</evidence>
<feature type="compositionally biased region" description="Low complexity" evidence="8">
    <location>
        <begin position="135"/>
        <end position="157"/>
    </location>
</feature>
<comment type="catalytic activity">
    <reaction evidence="7">
        <text>[glutamine synthetase]-L-tyrosine + ATP = [glutamine synthetase]-O(4)-(5'-adenylyl)-L-tyrosine + diphosphate</text>
        <dbReference type="Rhea" id="RHEA:18589"/>
        <dbReference type="Rhea" id="RHEA-COMP:10660"/>
        <dbReference type="Rhea" id="RHEA-COMP:10661"/>
        <dbReference type="ChEBI" id="CHEBI:30616"/>
        <dbReference type="ChEBI" id="CHEBI:33019"/>
        <dbReference type="ChEBI" id="CHEBI:46858"/>
        <dbReference type="ChEBI" id="CHEBI:83624"/>
        <dbReference type="EC" id="2.7.7.42"/>
    </reaction>
</comment>
<feature type="compositionally biased region" description="Gly residues" evidence="8">
    <location>
        <begin position="711"/>
        <end position="738"/>
    </location>
</feature>
<evidence type="ECO:0000256" key="7">
    <source>
        <dbReference type="HAMAP-Rule" id="MF_00802"/>
    </source>
</evidence>
<evidence type="ECO:0000259" key="10">
    <source>
        <dbReference type="Pfam" id="PF08335"/>
    </source>
</evidence>
<feature type="domain" description="Glutamate-ammonia ligase adenylyltransferase repeated" evidence="9">
    <location>
        <begin position="213"/>
        <end position="387"/>
    </location>
</feature>
<keyword evidence="1 7" id="KW-0808">Transferase</keyword>
<feature type="domain" description="Glutamate-ammonia ligase adenylyltransferase repeated" evidence="9">
    <location>
        <begin position="744"/>
        <end position="926"/>
    </location>
</feature>
<dbReference type="GO" id="GO:0008882">
    <property type="term" value="F:[glutamate-ammonia-ligase] adenylyltransferase activity"/>
    <property type="evidence" value="ECO:0007669"/>
    <property type="project" value="UniProtKB-EC"/>
</dbReference>
<feature type="region of interest" description="Disordered" evidence="8">
    <location>
        <begin position="708"/>
        <end position="742"/>
    </location>
</feature>
<evidence type="ECO:0000256" key="1">
    <source>
        <dbReference type="ARBA" id="ARBA00022679"/>
    </source>
</evidence>
<dbReference type="Pfam" id="PF03710">
    <property type="entry name" value="GlnE"/>
    <property type="match status" value="2"/>
</dbReference>
<evidence type="ECO:0000256" key="2">
    <source>
        <dbReference type="ARBA" id="ARBA00022695"/>
    </source>
</evidence>
<dbReference type="RefSeq" id="WP_378290385.1">
    <property type="nucleotide sequence ID" value="NZ_JBHSON010000111.1"/>
</dbReference>
<gene>
    <name evidence="7" type="primary">glnE</name>
    <name evidence="11" type="ORF">ACFPZN_47955</name>
</gene>
<evidence type="ECO:0000313" key="12">
    <source>
        <dbReference type="Proteomes" id="UP001596074"/>
    </source>
</evidence>
<evidence type="ECO:0000256" key="3">
    <source>
        <dbReference type="ARBA" id="ARBA00022741"/>
    </source>
</evidence>
<accession>A0ABW1AFR3</accession>
<dbReference type="PANTHER" id="PTHR30621">
    <property type="entry name" value="GLUTAMINE SYNTHETASE ADENYLYLTRANSFERASE"/>
    <property type="match status" value="1"/>
</dbReference>
<keyword evidence="3 7" id="KW-0547">Nucleotide-binding</keyword>